<reference evidence="1" key="1">
    <citation type="journal article" date="2021" name="Environ. Microbiol.">
        <title>Gene family expansions and transcriptome signatures uncover fungal adaptations to wood decay.</title>
        <authorList>
            <person name="Hage H."/>
            <person name="Miyauchi S."/>
            <person name="Viragh M."/>
            <person name="Drula E."/>
            <person name="Min B."/>
            <person name="Chaduli D."/>
            <person name="Navarro D."/>
            <person name="Favel A."/>
            <person name="Norest M."/>
            <person name="Lesage-Meessen L."/>
            <person name="Balint B."/>
            <person name="Merenyi Z."/>
            <person name="de Eugenio L."/>
            <person name="Morin E."/>
            <person name="Martinez A.T."/>
            <person name="Baldrian P."/>
            <person name="Stursova M."/>
            <person name="Martinez M.J."/>
            <person name="Novotny C."/>
            <person name="Magnuson J.K."/>
            <person name="Spatafora J.W."/>
            <person name="Maurice S."/>
            <person name="Pangilinan J."/>
            <person name="Andreopoulos W."/>
            <person name="LaButti K."/>
            <person name="Hundley H."/>
            <person name="Na H."/>
            <person name="Kuo A."/>
            <person name="Barry K."/>
            <person name="Lipzen A."/>
            <person name="Henrissat B."/>
            <person name="Riley R."/>
            <person name="Ahrendt S."/>
            <person name="Nagy L.G."/>
            <person name="Grigoriev I.V."/>
            <person name="Martin F."/>
            <person name="Rosso M.N."/>
        </authorList>
    </citation>
    <scope>NUCLEOTIDE SEQUENCE</scope>
    <source>
        <strain evidence="1">CBS 384.51</strain>
    </source>
</reference>
<comment type="caution">
    <text evidence="1">The sequence shown here is derived from an EMBL/GenBank/DDBJ whole genome shotgun (WGS) entry which is preliminary data.</text>
</comment>
<name>A0ACB8TW49_9APHY</name>
<proteinExistence type="predicted"/>
<dbReference type="EMBL" id="MU274925">
    <property type="protein sequence ID" value="KAI0086268.1"/>
    <property type="molecule type" value="Genomic_DNA"/>
</dbReference>
<gene>
    <name evidence="1" type="ORF">BDY19DRAFT_908514</name>
</gene>
<evidence type="ECO:0000313" key="1">
    <source>
        <dbReference type="EMBL" id="KAI0086268.1"/>
    </source>
</evidence>
<accession>A0ACB8TW49</accession>
<evidence type="ECO:0000313" key="2">
    <source>
        <dbReference type="Proteomes" id="UP001055072"/>
    </source>
</evidence>
<keyword evidence="2" id="KW-1185">Reference proteome</keyword>
<dbReference type="Proteomes" id="UP001055072">
    <property type="component" value="Unassembled WGS sequence"/>
</dbReference>
<sequence>MYQSTLEPLPTLGNHGDLWVTRDDIYLKNKFGSWAKWTIRHTYGCPWDKERCLVWSRNAELKYLASKRQEVSLWKKRTERVPMSCISENARAHPAIQAALQKEYKQLDDHDILVLLNARCDTLCSRFETYTTRMHQGMVHQNTSEEQLQADASTSNIDNPGHSQLQQTIVMGCYPDSDSDPKFPEASTLNFGIPDDNRLQQTPVVTGGCADFGREDFGRENSGPESLDKNTFSAGNSDQSQLQRTVEAGSLVDSDPLETNCKPSHQRTYEPFPISTYKTPPDGRECSGHVRVWNNMQMFLPYCEGDPEADPDLLTCRWVAKKSTDATAYPKSCPDDPSPSTSFSSTPTVTVIESPPPGSSFEVMDKHVAKVRRLLSLGLVVAVRNAEQRGPRYEFDEKSVRNFSHREADGARIEWQSAPTTVKGTVKQFFEAASKKKDRVNCLDMPISRSYVPWLIDQLASNIQALSATDGLGLSLNLNDTDATAPEIAQPSRKRPAKSTKTGGGCAKKARATISNAVKTRSTAGDISAHKEASSVTPLPAENLSPTERLKKMLKINHGFGMRFMEWDGLRSASWALLSTSGSHTAYHHDASGYFTFVRCEVGAKLWCFLRPKNHSGEVTSAMESFVDIYESFQDTNNFGDHADPVSIVLTPGTILIQPAEWFHQVYTLENSVFTGGHFLMLDGMHLTEVTRAIAFSILFNYQERVLRKPFISLARMLLWSEVYAPGDVDIYQGKFEYSDESNLELRAARVAVEVVLDYNNIELESIRPKDLDKHEWLAGTEVGADWRDPGEATLSVPDMTRLAYEGYRMSQSYLRAWSIAEQDHRTTTPEEIPGTTRRPSYSTERWITMMVVEFGRRKYKKFKVGSVAKKRRESRAKNTVMAPTFPRFKYDKLEAVIQSRFESYQRVQVNVRNAFDGCEVGEVAVEVVVQLRDDARVDGLDIPMEGVEDLGEMNEVEDVEMGVNDSSATELEDVEMEYLE</sequence>
<protein>
    <submittedName>
        <fullName evidence="1">Uncharacterized protein</fullName>
    </submittedName>
</protein>
<organism evidence="1 2">
    <name type="scientific">Irpex rosettiformis</name>
    <dbReference type="NCBI Taxonomy" id="378272"/>
    <lineage>
        <taxon>Eukaryota</taxon>
        <taxon>Fungi</taxon>
        <taxon>Dikarya</taxon>
        <taxon>Basidiomycota</taxon>
        <taxon>Agaricomycotina</taxon>
        <taxon>Agaricomycetes</taxon>
        <taxon>Polyporales</taxon>
        <taxon>Irpicaceae</taxon>
        <taxon>Irpex</taxon>
    </lineage>
</organism>